<organism evidence="2 3">
    <name type="scientific">Sporolactobacillus putidus</name>
    <dbReference type="NCBI Taxonomy" id="492735"/>
    <lineage>
        <taxon>Bacteria</taxon>
        <taxon>Bacillati</taxon>
        <taxon>Bacillota</taxon>
        <taxon>Bacilli</taxon>
        <taxon>Bacillales</taxon>
        <taxon>Sporolactobacillaceae</taxon>
        <taxon>Sporolactobacillus</taxon>
    </lineage>
</organism>
<accession>A0A917S096</accession>
<dbReference type="Proteomes" id="UP000654670">
    <property type="component" value="Unassembled WGS sequence"/>
</dbReference>
<dbReference type="InterPro" id="IPR012341">
    <property type="entry name" value="6hp_glycosidase-like_sf"/>
</dbReference>
<dbReference type="GO" id="GO:0005975">
    <property type="term" value="P:carbohydrate metabolic process"/>
    <property type="evidence" value="ECO:0007669"/>
    <property type="project" value="InterPro"/>
</dbReference>
<dbReference type="Gene3D" id="3.40.30.10">
    <property type="entry name" value="Glutaredoxin"/>
    <property type="match status" value="1"/>
</dbReference>
<proteinExistence type="predicted"/>
<dbReference type="InterPro" id="IPR004879">
    <property type="entry name" value="Ssp411-like_TRX"/>
</dbReference>
<dbReference type="Gene3D" id="1.50.10.10">
    <property type="match status" value="2"/>
</dbReference>
<name>A0A917S096_9BACL</name>
<dbReference type="InterPro" id="IPR008928">
    <property type="entry name" value="6-hairpin_glycosidase_sf"/>
</dbReference>
<evidence type="ECO:0000259" key="1">
    <source>
        <dbReference type="Pfam" id="PF03190"/>
    </source>
</evidence>
<evidence type="ECO:0000313" key="2">
    <source>
        <dbReference type="EMBL" id="GGL48492.1"/>
    </source>
</evidence>
<dbReference type="Pfam" id="PF03190">
    <property type="entry name" value="Thioredox_DsbH"/>
    <property type="match status" value="1"/>
</dbReference>
<dbReference type="PANTHER" id="PTHR42899">
    <property type="entry name" value="SPERMATOGENESIS-ASSOCIATED PROTEIN 20"/>
    <property type="match status" value="1"/>
</dbReference>
<feature type="domain" description="Spermatogenesis-associated protein 20-like TRX" evidence="1">
    <location>
        <begin position="1"/>
        <end position="108"/>
    </location>
</feature>
<dbReference type="AlphaFoldDB" id="A0A917S096"/>
<dbReference type="CDD" id="cd02955">
    <property type="entry name" value="SSP411"/>
    <property type="match status" value="1"/>
</dbReference>
<dbReference type="SUPFAM" id="SSF52833">
    <property type="entry name" value="Thioredoxin-like"/>
    <property type="match status" value="1"/>
</dbReference>
<reference evidence="2" key="1">
    <citation type="journal article" date="2014" name="Int. J. Syst. Evol. Microbiol.">
        <title>Complete genome sequence of Corynebacterium casei LMG S-19264T (=DSM 44701T), isolated from a smear-ripened cheese.</title>
        <authorList>
            <consortium name="US DOE Joint Genome Institute (JGI-PGF)"/>
            <person name="Walter F."/>
            <person name="Albersmeier A."/>
            <person name="Kalinowski J."/>
            <person name="Ruckert C."/>
        </authorList>
    </citation>
    <scope>NUCLEOTIDE SEQUENCE</scope>
    <source>
        <strain evidence="2">JCM 15325</strain>
    </source>
</reference>
<sequence length="627" mass="70805">MAHESFEDEETARILNKYYVSIKVDREERPDIDAVYMKVCQALTGQGGWPLNVFLTPDQKPFYAGTYFPRQSIYGRPGFKDVLISLKQQYDENPDKIERLGNQIVETLSEKTRRRLPLAKDIADTAFSQLLQNFDPQHGGFGHAPKFPAPHQLMFLLRYARSRKNGQATEIVRKTLDAIRAGGIHDHIGGGFARYSTDEKWLVPHFEKMLYDQALLAMAYTEAFQVTGNSSYKKTVDDIFTYCERELRDPEGGFYSAEDADSEGVEGKYYVWSQDEVRKVLGEKQAELFCAAYHVTPDGNFEGKSIPNLIGTDPADLAKKFSVNEQELTTALDQGRKKLLKARDDRIHPHKDDKILTSWNALMIIALAKAGAAIHKKNYVNLAESAFTFIETYLIRDGKLMARFRDGEAKYSAYLDDYAFLSLACEALYEATFNPAYLEKMKRYADEMIAQFRDKQDGAFSFYSNEQKKLIIRPKEAYDGAIPSGNSTAAYLLLRLSERTGDSHYAEDAENVLSAFAEEVSAYPSGYTFMLTALLFHASVPKELIVLEGLTGDNFEEAVRTLRSLFLPEVILFAGDQENMKTMNEGLTIYSPIGGRTTYFLCEGFVCHLPVIHLKQLLGQLNAGDPS</sequence>
<dbReference type="SUPFAM" id="SSF48208">
    <property type="entry name" value="Six-hairpin glycosidases"/>
    <property type="match status" value="1"/>
</dbReference>
<dbReference type="PIRSF" id="PIRSF006402">
    <property type="entry name" value="UCP006402_thioredoxin"/>
    <property type="match status" value="1"/>
</dbReference>
<comment type="caution">
    <text evidence="2">The sequence shown here is derived from an EMBL/GenBank/DDBJ whole genome shotgun (WGS) entry which is preliminary data.</text>
</comment>
<evidence type="ECO:0000313" key="3">
    <source>
        <dbReference type="Proteomes" id="UP000654670"/>
    </source>
</evidence>
<dbReference type="EMBL" id="BMOK01000003">
    <property type="protein sequence ID" value="GGL48492.1"/>
    <property type="molecule type" value="Genomic_DNA"/>
</dbReference>
<dbReference type="PANTHER" id="PTHR42899:SF1">
    <property type="entry name" value="SPERMATOGENESIS-ASSOCIATED PROTEIN 20"/>
    <property type="match status" value="1"/>
</dbReference>
<protein>
    <recommendedName>
        <fullName evidence="1">Spermatogenesis-associated protein 20-like TRX domain-containing protein</fullName>
    </recommendedName>
</protein>
<keyword evidence="3" id="KW-1185">Reference proteome</keyword>
<gene>
    <name evidence="2" type="primary">yyaL</name>
    <name evidence="2" type="ORF">GCM10007968_10870</name>
</gene>
<dbReference type="RefSeq" id="WP_188802060.1">
    <property type="nucleotide sequence ID" value="NZ_BMOK01000003.1"/>
</dbReference>
<dbReference type="InterPro" id="IPR036249">
    <property type="entry name" value="Thioredoxin-like_sf"/>
</dbReference>
<dbReference type="InterPro" id="IPR024705">
    <property type="entry name" value="Ssp411"/>
</dbReference>
<reference evidence="2" key="2">
    <citation type="submission" date="2020-09" db="EMBL/GenBank/DDBJ databases">
        <authorList>
            <person name="Sun Q."/>
            <person name="Ohkuma M."/>
        </authorList>
    </citation>
    <scope>NUCLEOTIDE SEQUENCE</scope>
    <source>
        <strain evidence="2">JCM 15325</strain>
    </source>
</reference>